<dbReference type="AlphaFoldDB" id="A0A371E7V7"/>
<keyword evidence="2" id="KW-1185">Reference proteome</keyword>
<evidence type="ECO:0008006" key="3">
    <source>
        <dbReference type="Google" id="ProtNLM"/>
    </source>
</evidence>
<evidence type="ECO:0000313" key="1">
    <source>
        <dbReference type="EMBL" id="RDX62122.1"/>
    </source>
</evidence>
<dbReference type="PANTHER" id="PTHR33067">
    <property type="entry name" value="RNA-DIRECTED DNA POLYMERASE-RELATED"/>
    <property type="match status" value="1"/>
</dbReference>
<feature type="non-terminal residue" evidence="1">
    <location>
        <position position="142"/>
    </location>
</feature>
<dbReference type="EMBL" id="QJKJ01015677">
    <property type="protein sequence ID" value="RDX62122.1"/>
    <property type="molecule type" value="Genomic_DNA"/>
</dbReference>
<comment type="caution">
    <text evidence="1">The sequence shown here is derived from an EMBL/GenBank/DDBJ whole genome shotgun (WGS) entry which is preliminary data.</text>
</comment>
<dbReference type="InterPro" id="IPR021109">
    <property type="entry name" value="Peptidase_aspartic_dom_sf"/>
</dbReference>
<dbReference type="Gene3D" id="2.40.70.10">
    <property type="entry name" value="Acid Proteases"/>
    <property type="match status" value="1"/>
</dbReference>
<dbReference type="PANTHER" id="PTHR33067:SF31">
    <property type="entry name" value="RNA-DIRECTED DNA POLYMERASE"/>
    <property type="match status" value="1"/>
</dbReference>
<proteinExistence type="predicted"/>
<accession>A0A371E7V7</accession>
<dbReference type="Proteomes" id="UP000257109">
    <property type="component" value="Unassembled WGS sequence"/>
</dbReference>
<sequence length="142" mass="16388">MSPMATRKAYLPLIPFPQRLARFKLDKQFDALQMSTNAKFFKDILANRRKLDEYEIVGIIEMQPTNMSLQLVDQSVKHLVEIIKDVPVKVGDMFFLCDFVILEIEEDANILIILYRPFLATIDVNISLKKGKLSLIVDEKTI</sequence>
<gene>
    <name evidence="1" type="ORF">CR513_59581</name>
</gene>
<evidence type="ECO:0000313" key="2">
    <source>
        <dbReference type="Proteomes" id="UP000257109"/>
    </source>
</evidence>
<feature type="non-terminal residue" evidence="1">
    <location>
        <position position="1"/>
    </location>
</feature>
<name>A0A371E7V7_MUCPR</name>
<protein>
    <recommendedName>
        <fullName evidence="3">Reverse transcriptase domain-containing protein</fullName>
    </recommendedName>
</protein>
<dbReference type="OrthoDB" id="1744168at2759"/>
<reference evidence="1" key="1">
    <citation type="submission" date="2018-05" db="EMBL/GenBank/DDBJ databases">
        <title>Draft genome of Mucuna pruriens seed.</title>
        <authorList>
            <person name="Nnadi N.E."/>
            <person name="Vos R."/>
            <person name="Hasami M.H."/>
            <person name="Devisetty U.K."/>
            <person name="Aguiy J.C."/>
        </authorList>
    </citation>
    <scope>NUCLEOTIDE SEQUENCE [LARGE SCALE GENOMIC DNA]</scope>
    <source>
        <strain evidence="1">JCA_2017</strain>
    </source>
</reference>
<organism evidence="1 2">
    <name type="scientific">Mucuna pruriens</name>
    <name type="common">Velvet bean</name>
    <name type="synonym">Dolichos pruriens</name>
    <dbReference type="NCBI Taxonomy" id="157652"/>
    <lineage>
        <taxon>Eukaryota</taxon>
        <taxon>Viridiplantae</taxon>
        <taxon>Streptophyta</taxon>
        <taxon>Embryophyta</taxon>
        <taxon>Tracheophyta</taxon>
        <taxon>Spermatophyta</taxon>
        <taxon>Magnoliopsida</taxon>
        <taxon>eudicotyledons</taxon>
        <taxon>Gunneridae</taxon>
        <taxon>Pentapetalae</taxon>
        <taxon>rosids</taxon>
        <taxon>fabids</taxon>
        <taxon>Fabales</taxon>
        <taxon>Fabaceae</taxon>
        <taxon>Papilionoideae</taxon>
        <taxon>50 kb inversion clade</taxon>
        <taxon>NPAAA clade</taxon>
        <taxon>indigoferoid/millettioid clade</taxon>
        <taxon>Phaseoleae</taxon>
        <taxon>Mucuna</taxon>
    </lineage>
</organism>